<dbReference type="SUPFAM" id="SSF55785">
    <property type="entry name" value="PYP-like sensor domain (PAS domain)"/>
    <property type="match status" value="1"/>
</dbReference>
<dbReference type="Proteomes" id="UP000231638">
    <property type="component" value="Unassembled WGS sequence"/>
</dbReference>
<sequence>MAITQKGNELFFGEDQFVVSKTDLKGKITYVNDLCIEMCGYTEKEMIGAPHNILRHPDMPRAIFKLLWDKVQAGDEIFAYVKNRTKSGQFYWVHAYITPIVDTRSAKIIGYHSVRRCPNPKGLSVIEPLYRQMLEAEKSGGMQSSLALLDNTLAKLKVSYAEFILSYE</sequence>
<dbReference type="AlphaFoldDB" id="A0A2D3WDE9"/>
<proteinExistence type="predicted"/>
<dbReference type="NCBIfam" id="TIGR00229">
    <property type="entry name" value="sensory_box"/>
    <property type="match status" value="1"/>
</dbReference>
<organism evidence="2 3">
    <name type="scientific">Sulfurospirillum cavolei</name>
    <dbReference type="NCBI Taxonomy" id="366522"/>
    <lineage>
        <taxon>Bacteria</taxon>
        <taxon>Pseudomonadati</taxon>
        <taxon>Campylobacterota</taxon>
        <taxon>Epsilonproteobacteria</taxon>
        <taxon>Campylobacterales</taxon>
        <taxon>Sulfurospirillaceae</taxon>
        <taxon>Sulfurospirillum</taxon>
    </lineage>
</organism>
<dbReference type="PROSITE" id="PS50112">
    <property type="entry name" value="PAS"/>
    <property type="match status" value="1"/>
</dbReference>
<dbReference type="InterPro" id="IPR013655">
    <property type="entry name" value="PAS_fold_3"/>
</dbReference>
<dbReference type="STRING" id="366522.GCA_001548055_02348"/>
<evidence type="ECO:0000313" key="3">
    <source>
        <dbReference type="Proteomes" id="UP000231638"/>
    </source>
</evidence>
<evidence type="ECO:0000313" key="2">
    <source>
        <dbReference type="EMBL" id="DAB35754.1"/>
    </source>
</evidence>
<accession>A0A2D3WDE9</accession>
<dbReference type="InterPro" id="IPR035965">
    <property type="entry name" value="PAS-like_dom_sf"/>
</dbReference>
<name>A0A2D3WDE9_9BACT</name>
<dbReference type="InterPro" id="IPR000014">
    <property type="entry name" value="PAS"/>
</dbReference>
<dbReference type="EMBL" id="DLUG01000220">
    <property type="protein sequence ID" value="DAB35754.1"/>
    <property type="molecule type" value="Genomic_DNA"/>
</dbReference>
<dbReference type="Pfam" id="PF08447">
    <property type="entry name" value="PAS_3"/>
    <property type="match status" value="1"/>
</dbReference>
<evidence type="ECO:0000259" key="1">
    <source>
        <dbReference type="PROSITE" id="PS50112"/>
    </source>
</evidence>
<protein>
    <submittedName>
        <fullName evidence="2">PAS sensor protein</fullName>
    </submittedName>
</protein>
<dbReference type="RefSeq" id="WP_060826636.1">
    <property type="nucleotide sequence ID" value="NZ_AP014724.1"/>
</dbReference>
<reference evidence="2 3" key="1">
    <citation type="journal article" date="2017" name="Front. Microbiol.">
        <title>Comparative Genomic Analysis of the Class Epsilonproteobacteria and Proposed Reclassification to Epsilonbacteraeota (phyl. nov.).</title>
        <authorList>
            <person name="Waite D.W."/>
            <person name="Vanwonterghem I."/>
            <person name="Rinke C."/>
            <person name="Parks D.H."/>
            <person name="Zhang Y."/>
            <person name="Takai K."/>
            <person name="Sievert S.M."/>
            <person name="Simon J."/>
            <person name="Campbell B.J."/>
            <person name="Hanson T.E."/>
            <person name="Woyke T."/>
            <person name="Klotz M.G."/>
            <person name="Hugenholtz P."/>
        </authorList>
    </citation>
    <scope>NUCLEOTIDE SEQUENCE [LARGE SCALE GENOMIC DNA]</scope>
    <source>
        <strain evidence="2">UBA11420</strain>
    </source>
</reference>
<feature type="domain" description="PAS" evidence="1">
    <location>
        <begin position="23"/>
        <end position="74"/>
    </location>
</feature>
<gene>
    <name evidence="2" type="ORF">CFH80_08555</name>
</gene>
<dbReference type="Gene3D" id="3.30.450.20">
    <property type="entry name" value="PAS domain"/>
    <property type="match status" value="1"/>
</dbReference>
<comment type="caution">
    <text evidence="2">The sequence shown here is derived from an EMBL/GenBank/DDBJ whole genome shotgun (WGS) entry which is preliminary data.</text>
</comment>
<dbReference type="CDD" id="cd00130">
    <property type="entry name" value="PAS"/>
    <property type="match status" value="1"/>
</dbReference>